<dbReference type="InterPro" id="IPR001078">
    <property type="entry name" value="2-oxoacid_DH_actylTfrase"/>
</dbReference>
<evidence type="ECO:0000313" key="14">
    <source>
        <dbReference type="Proteomes" id="UP000219669"/>
    </source>
</evidence>
<dbReference type="InterPro" id="IPR004167">
    <property type="entry name" value="PSBD"/>
</dbReference>
<keyword evidence="13" id="KW-0670">Pyruvate</keyword>
<evidence type="ECO:0000256" key="2">
    <source>
        <dbReference type="ARBA" id="ARBA00011484"/>
    </source>
</evidence>
<keyword evidence="3 9" id="KW-0808">Transferase</keyword>
<keyword evidence="5 9" id="KW-0450">Lipoyl</keyword>
<organism evidence="13 14">
    <name type="scientific">Alysiella filiformis DSM 16848</name>
    <dbReference type="NCBI Taxonomy" id="1120981"/>
    <lineage>
        <taxon>Bacteria</taxon>
        <taxon>Pseudomonadati</taxon>
        <taxon>Pseudomonadota</taxon>
        <taxon>Betaproteobacteria</taxon>
        <taxon>Neisseriales</taxon>
        <taxon>Neisseriaceae</taxon>
        <taxon>Alysiella</taxon>
    </lineage>
</organism>
<dbReference type="PANTHER" id="PTHR43178:SF2">
    <property type="entry name" value="DIHYDROLIPOYLLYSINE-RESIDUE ACETYLTRANSFERASE COMPONENT OF PYRUVATE DEHYDROGENASE COMPLEX"/>
    <property type="match status" value="1"/>
</dbReference>
<dbReference type="SUPFAM" id="SSF52777">
    <property type="entry name" value="CoA-dependent acyltransferases"/>
    <property type="match status" value="1"/>
</dbReference>
<dbReference type="InterPro" id="IPR011053">
    <property type="entry name" value="Single_hybrid_motif"/>
</dbReference>
<dbReference type="EC" id="2.3.1.12" evidence="9"/>
<dbReference type="InterPro" id="IPR050743">
    <property type="entry name" value="2-oxoacid_DH_E2_comp"/>
</dbReference>
<keyword evidence="6 9" id="KW-0012">Acyltransferase</keyword>
<dbReference type="InterPro" id="IPR023213">
    <property type="entry name" value="CAT-like_dom_sf"/>
</dbReference>
<keyword evidence="14" id="KW-1185">Reference proteome</keyword>
<dbReference type="Pfam" id="PF00198">
    <property type="entry name" value="2-oxoacid_dh"/>
    <property type="match status" value="1"/>
</dbReference>
<evidence type="ECO:0000259" key="11">
    <source>
        <dbReference type="PROSITE" id="PS50968"/>
    </source>
</evidence>
<dbReference type="PROSITE" id="PS50968">
    <property type="entry name" value="BIOTINYL_LIPOYL"/>
    <property type="match status" value="2"/>
</dbReference>
<sequence>MLFKPIADFIHSGLWQRYLRHGKIYRPAKKTFRQPETHFSPLKQTERNNMSLIEIKVPDIGGHSNVDVIAVEVKEGDTIALDQTLITLETDKATMDVPADAAGVVKELRVKVGDKVSEGSVIVLLEAASQTETAPQVAEKPAETPAPSVQVAAPQATASATQKVEVPDIGGHSNVDVIAVEIKVGDTIALDQTLITLETDKATMDVPSTAAGVVTALHVKVGDKVSQGTVIVEVSGGAPVAESAPQAAAKHETAPVQAAAPAPQAPAPSSPQVQQNQPVAAYGAVNEAAFAKAHAGPSTRKLARELGVDLGLVKGTGAKNRITAEDVKAFVKGVMQNGGASVQAAPAAASLGGGLDLLPWPKIDFSKFGEIEVKELSRIKKISGQNLSRNWVMIPHVTVNEDADMTELETFRQQLNKEWEKAGVKVSPLAFIIKASVAALQAFPEFNSSLDGDNLILKKYYNIGFAADTPNGLVVPVIKDVDKKGIKEISIELTELSKKAREGKLKPQEMQGACFTISSLGGIGGTSFTPIVNAPEVAILGVCKSQMKPVWNGKEFEPRLMCPLSLSFDHRVIDGAAGMRFTVYLAQLLKDFRRVIL</sequence>
<evidence type="ECO:0000256" key="6">
    <source>
        <dbReference type="ARBA" id="ARBA00023315"/>
    </source>
</evidence>
<dbReference type="GO" id="GO:0031405">
    <property type="term" value="F:lipoic acid binding"/>
    <property type="evidence" value="ECO:0007669"/>
    <property type="project" value="TreeGrafter"/>
</dbReference>
<dbReference type="PROSITE" id="PS00189">
    <property type="entry name" value="LIPOYL"/>
    <property type="match status" value="2"/>
</dbReference>
<proteinExistence type="inferred from homology"/>
<accession>A0A286E1F6</accession>
<dbReference type="Proteomes" id="UP000219669">
    <property type="component" value="Unassembled WGS sequence"/>
</dbReference>
<evidence type="ECO:0000256" key="9">
    <source>
        <dbReference type="RuleBase" id="RU361137"/>
    </source>
</evidence>
<dbReference type="CDD" id="cd06849">
    <property type="entry name" value="lipoyl_domain"/>
    <property type="match status" value="2"/>
</dbReference>
<evidence type="ECO:0000256" key="7">
    <source>
        <dbReference type="ARBA" id="ARBA00025211"/>
    </source>
</evidence>
<feature type="domain" description="Lipoyl-binding" evidence="11">
    <location>
        <begin position="161"/>
        <end position="235"/>
    </location>
</feature>
<dbReference type="GO" id="GO:0004742">
    <property type="term" value="F:dihydrolipoyllysine-residue acetyltransferase activity"/>
    <property type="evidence" value="ECO:0007669"/>
    <property type="project" value="UniProtKB-UniRule"/>
</dbReference>
<name>A0A286E1F6_9NEIS</name>
<feature type="domain" description="Lipoyl-binding" evidence="11">
    <location>
        <begin position="52"/>
        <end position="126"/>
    </location>
</feature>
<dbReference type="GO" id="GO:0005737">
    <property type="term" value="C:cytoplasm"/>
    <property type="evidence" value="ECO:0007669"/>
    <property type="project" value="TreeGrafter"/>
</dbReference>
<evidence type="ECO:0000259" key="12">
    <source>
        <dbReference type="PROSITE" id="PS51826"/>
    </source>
</evidence>
<evidence type="ECO:0000256" key="4">
    <source>
        <dbReference type="ARBA" id="ARBA00022737"/>
    </source>
</evidence>
<dbReference type="Gene3D" id="2.40.50.100">
    <property type="match status" value="2"/>
</dbReference>
<dbReference type="InterPro" id="IPR036625">
    <property type="entry name" value="E3-bd_dom_sf"/>
</dbReference>
<dbReference type="FunFam" id="2.40.50.100:FF:000009">
    <property type="entry name" value="Acetyltransferase component of pyruvate dehydrogenase complex"/>
    <property type="match status" value="2"/>
</dbReference>
<comment type="similarity">
    <text evidence="1 9">Belongs to the 2-oxoacid dehydrogenase family.</text>
</comment>
<reference evidence="13 14" key="1">
    <citation type="submission" date="2017-09" db="EMBL/GenBank/DDBJ databases">
        <authorList>
            <person name="Ehlers B."/>
            <person name="Leendertz F.H."/>
        </authorList>
    </citation>
    <scope>NUCLEOTIDE SEQUENCE [LARGE SCALE GENOMIC DNA]</scope>
    <source>
        <strain evidence="13 14">DSM 16848</strain>
    </source>
</reference>
<dbReference type="Gene3D" id="4.10.320.10">
    <property type="entry name" value="E3-binding domain"/>
    <property type="match status" value="1"/>
</dbReference>
<dbReference type="PROSITE" id="PS51826">
    <property type="entry name" value="PSBD"/>
    <property type="match status" value="1"/>
</dbReference>
<dbReference type="FunFam" id="3.30.559.10:FF:000004">
    <property type="entry name" value="Acetyltransferase component of pyruvate dehydrogenase complex"/>
    <property type="match status" value="1"/>
</dbReference>
<keyword evidence="4" id="KW-0677">Repeat</keyword>
<comment type="catalytic activity">
    <reaction evidence="8 9">
        <text>N(6)-[(R)-dihydrolipoyl]-L-lysyl-[protein] + acetyl-CoA = N(6)-[(R)-S(8)-acetyldihydrolipoyl]-L-lysyl-[protein] + CoA</text>
        <dbReference type="Rhea" id="RHEA:17017"/>
        <dbReference type="Rhea" id="RHEA-COMP:10475"/>
        <dbReference type="Rhea" id="RHEA-COMP:10478"/>
        <dbReference type="ChEBI" id="CHEBI:57287"/>
        <dbReference type="ChEBI" id="CHEBI:57288"/>
        <dbReference type="ChEBI" id="CHEBI:83100"/>
        <dbReference type="ChEBI" id="CHEBI:83111"/>
        <dbReference type="EC" id="2.3.1.12"/>
    </reaction>
</comment>
<dbReference type="SUPFAM" id="SSF47005">
    <property type="entry name" value="Peripheral subunit-binding domain of 2-oxo acid dehydrogenase complex"/>
    <property type="match status" value="1"/>
</dbReference>
<dbReference type="GO" id="GO:0045254">
    <property type="term" value="C:pyruvate dehydrogenase complex"/>
    <property type="evidence" value="ECO:0007669"/>
    <property type="project" value="UniProtKB-UniRule"/>
</dbReference>
<dbReference type="Gene3D" id="3.30.559.10">
    <property type="entry name" value="Chloramphenicol acetyltransferase-like domain"/>
    <property type="match status" value="1"/>
</dbReference>
<comment type="subunit">
    <text evidence="2 9">Forms a 24-polypeptide structural core with octahedral symmetry.</text>
</comment>
<dbReference type="Pfam" id="PF00364">
    <property type="entry name" value="Biotin_lipoyl"/>
    <property type="match status" value="2"/>
</dbReference>
<dbReference type="AlphaFoldDB" id="A0A286E1F6"/>
<dbReference type="PANTHER" id="PTHR43178">
    <property type="entry name" value="DIHYDROLIPOAMIDE ACETYLTRANSFERASE COMPONENT OF PYRUVATE DEHYDROGENASE COMPLEX"/>
    <property type="match status" value="1"/>
</dbReference>
<dbReference type="GO" id="GO:0006086">
    <property type="term" value="P:pyruvate decarboxylation to acetyl-CoA"/>
    <property type="evidence" value="ECO:0007669"/>
    <property type="project" value="UniProtKB-UniRule"/>
</dbReference>
<comment type="function">
    <text evidence="7">The pyruvate dehydrogenase complex catalyzes the overall conversion of pyruvate to acetyl-CoA and CO(2). It contains multiple copies of three enzymatic components: pyruvate dehydrogenase (E1), dihydrolipoamide acetyltransferase (E2) and lipoamide dehydrogenase (E3).</text>
</comment>
<evidence type="ECO:0000256" key="8">
    <source>
        <dbReference type="ARBA" id="ARBA00048370"/>
    </source>
</evidence>
<feature type="region of interest" description="Disordered" evidence="10">
    <location>
        <begin position="242"/>
        <end position="277"/>
    </location>
</feature>
<dbReference type="SUPFAM" id="SSF51230">
    <property type="entry name" value="Single hybrid motif"/>
    <property type="match status" value="2"/>
</dbReference>
<dbReference type="EMBL" id="OCNF01000001">
    <property type="protein sequence ID" value="SOD64722.1"/>
    <property type="molecule type" value="Genomic_DNA"/>
</dbReference>
<protein>
    <recommendedName>
        <fullName evidence="9">Acetyltransferase component of pyruvate dehydrogenase complex</fullName>
        <ecNumber evidence="9">2.3.1.12</ecNumber>
    </recommendedName>
</protein>
<comment type="cofactor">
    <cofactor evidence="9">
        <name>(R)-lipoate</name>
        <dbReference type="ChEBI" id="CHEBI:83088"/>
    </cofactor>
    <text evidence="9">Binds 2 lipoyl cofactors covalently.</text>
</comment>
<evidence type="ECO:0000256" key="10">
    <source>
        <dbReference type="SAM" id="MobiDB-lite"/>
    </source>
</evidence>
<feature type="domain" description="Peripheral subunit-binding (PSBD)" evidence="12">
    <location>
        <begin position="294"/>
        <end position="331"/>
    </location>
</feature>
<evidence type="ECO:0000256" key="3">
    <source>
        <dbReference type="ARBA" id="ARBA00022679"/>
    </source>
</evidence>
<feature type="compositionally biased region" description="Low complexity" evidence="10">
    <location>
        <begin position="242"/>
        <end position="262"/>
    </location>
</feature>
<dbReference type="NCBIfam" id="TIGR01348">
    <property type="entry name" value="PDHac_trf_long"/>
    <property type="match status" value="1"/>
</dbReference>
<evidence type="ECO:0000313" key="13">
    <source>
        <dbReference type="EMBL" id="SOD64722.1"/>
    </source>
</evidence>
<dbReference type="InterPro" id="IPR006256">
    <property type="entry name" value="AcTrfase_Pyrv_DH_cplx"/>
</dbReference>
<dbReference type="InterPro" id="IPR003016">
    <property type="entry name" value="2-oxoA_DH_lipoyl-BS"/>
</dbReference>
<dbReference type="Pfam" id="PF02817">
    <property type="entry name" value="E3_binding"/>
    <property type="match status" value="1"/>
</dbReference>
<gene>
    <name evidence="13" type="ORF">SAMN02746062_00002</name>
</gene>
<evidence type="ECO:0000256" key="5">
    <source>
        <dbReference type="ARBA" id="ARBA00022823"/>
    </source>
</evidence>
<dbReference type="InterPro" id="IPR000089">
    <property type="entry name" value="Biotin_lipoyl"/>
</dbReference>
<evidence type="ECO:0000256" key="1">
    <source>
        <dbReference type="ARBA" id="ARBA00007317"/>
    </source>
</evidence>